<sequence>MEVGGILAPGTINGTLLNQWRPGERLLVEVVHKTAEGKGIVRINGQDLLALLETSTQVGDKFWVKVGNSSQESLLLIREPLPEKQGDVHLVPQQFPQLTERGLPINQEILTLIKTFPSGAMDIQETMSDEFMLNLRKSIPEWGGLSEENGAEELVEFLRKLGINYEHRLAQIQKLDPQAKEAEKDSLKDTYKYKLLEALQNKEAHDHDGQSTHLLQKITAQQLWFKTGTLDNAFMLLHLPLLNQEQLVPVHIAIESSRKGSKMNEKHCRIAIQIETQQLGDVGIDAYFNQDSLFFRILTRYTQVLPQLLEMVMPQTRVKFSKLGFKLENVEIGDLEINLEFQNFLKGSRRSGVDIQR</sequence>
<evidence type="ECO:0008006" key="3">
    <source>
        <dbReference type="Google" id="ProtNLM"/>
    </source>
</evidence>
<dbReference type="EMBL" id="MLBF01000002">
    <property type="protein sequence ID" value="OLN33723.1"/>
    <property type="molecule type" value="Genomic_DNA"/>
</dbReference>
<keyword evidence="2" id="KW-1185">Reference proteome</keyword>
<proteinExistence type="predicted"/>
<reference evidence="1 2" key="1">
    <citation type="submission" date="2016-09" db="EMBL/GenBank/DDBJ databases">
        <title>Complete genome of Desulfosporosinus sp. OL.</title>
        <authorList>
            <person name="Mardanov A."/>
            <person name="Beletsky A."/>
            <person name="Panova A."/>
            <person name="Karnachuk O."/>
            <person name="Ravin N."/>
        </authorList>
    </citation>
    <scope>NUCLEOTIDE SEQUENCE [LARGE SCALE GENOMIC DNA]</scope>
    <source>
        <strain evidence="1 2">OL</strain>
    </source>
</reference>
<comment type="caution">
    <text evidence="1">The sequence shown here is derived from an EMBL/GenBank/DDBJ whole genome shotgun (WGS) entry which is preliminary data.</text>
</comment>
<dbReference type="RefSeq" id="WP_075363242.1">
    <property type="nucleotide sequence ID" value="NZ_MLBF01000002.1"/>
</dbReference>
<protein>
    <recommendedName>
        <fullName evidence="3">Flagellar hook-length control protein FliK</fullName>
    </recommendedName>
</protein>
<dbReference type="Proteomes" id="UP000186102">
    <property type="component" value="Unassembled WGS sequence"/>
</dbReference>
<accession>A0A1Q8R224</accession>
<dbReference type="OrthoDB" id="1792996at2"/>
<evidence type="ECO:0000313" key="1">
    <source>
        <dbReference type="EMBL" id="OLN33723.1"/>
    </source>
</evidence>
<gene>
    <name evidence="1" type="ORF">DSOL_0433</name>
</gene>
<dbReference type="STRING" id="1888891.DSOL_0433"/>
<name>A0A1Q8R224_9FIRM</name>
<dbReference type="AlphaFoldDB" id="A0A1Q8R224"/>
<organism evidence="1 2">
    <name type="scientific">Desulfosporosinus metallidurans</name>
    <dbReference type="NCBI Taxonomy" id="1888891"/>
    <lineage>
        <taxon>Bacteria</taxon>
        <taxon>Bacillati</taxon>
        <taxon>Bacillota</taxon>
        <taxon>Clostridia</taxon>
        <taxon>Eubacteriales</taxon>
        <taxon>Desulfitobacteriaceae</taxon>
        <taxon>Desulfosporosinus</taxon>
    </lineage>
</organism>
<evidence type="ECO:0000313" key="2">
    <source>
        <dbReference type="Proteomes" id="UP000186102"/>
    </source>
</evidence>